<evidence type="ECO:0000256" key="6">
    <source>
        <dbReference type="ARBA" id="ARBA00023049"/>
    </source>
</evidence>
<evidence type="ECO:0000313" key="10">
    <source>
        <dbReference type="Proteomes" id="UP000032210"/>
    </source>
</evidence>
<feature type="domain" description="Peptidase M3A/M3B catalytic" evidence="8">
    <location>
        <begin position="225"/>
        <end position="665"/>
    </location>
</feature>
<name>A0A0D0SEI5_PSEFL</name>
<evidence type="ECO:0000256" key="3">
    <source>
        <dbReference type="ARBA" id="ARBA00022723"/>
    </source>
</evidence>
<dbReference type="InterPro" id="IPR024079">
    <property type="entry name" value="MetalloPept_cat_dom_sf"/>
</dbReference>
<keyword evidence="2 7" id="KW-0645">Protease</keyword>
<evidence type="ECO:0000313" key="9">
    <source>
        <dbReference type="EMBL" id="KIR20703.1"/>
    </source>
</evidence>
<dbReference type="Pfam" id="PF01432">
    <property type="entry name" value="Peptidase_M3"/>
    <property type="match status" value="1"/>
</dbReference>
<keyword evidence="3 7" id="KW-0479">Metal-binding</keyword>
<dbReference type="SUPFAM" id="SSF55486">
    <property type="entry name" value="Metalloproteases ('zincins'), catalytic domain"/>
    <property type="match status" value="1"/>
</dbReference>
<dbReference type="InterPro" id="IPR001567">
    <property type="entry name" value="Pept_M3A_M3B_dom"/>
</dbReference>
<keyword evidence="4 7" id="KW-0378">Hydrolase</keyword>
<comment type="cofactor">
    <cofactor evidence="7">
        <name>Zn(2+)</name>
        <dbReference type="ChEBI" id="CHEBI:29105"/>
    </cofactor>
    <text evidence="7">Binds 1 zinc ion.</text>
</comment>
<dbReference type="EMBL" id="JXCQ01000040">
    <property type="protein sequence ID" value="KIR20703.1"/>
    <property type="molecule type" value="Genomic_DNA"/>
</dbReference>
<dbReference type="Gene3D" id="3.40.390.10">
    <property type="entry name" value="Collagenase (Catalytic Domain)"/>
    <property type="match status" value="1"/>
</dbReference>
<accession>A0A0D0SEI5</accession>
<dbReference type="InterPro" id="IPR024077">
    <property type="entry name" value="Neurolysin/TOP_dom2"/>
</dbReference>
<dbReference type="PATRIC" id="fig|294.125.peg.3948"/>
<dbReference type="RefSeq" id="WP_043050127.1">
    <property type="nucleotide sequence ID" value="NZ_JXCQ01000040.1"/>
</dbReference>
<comment type="caution">
    <text evidence="9">The sequence shown here is derived from an EMBL/GenBank/DDBJ whole genome shotgun (WGS) entry which is preliminary data.</text>
</comment>
<evidence type="ECO:0000259" key="8">
    <source>
        <dbReference type="Pfam" id="PF01432"/>
    </source>
</evidence>
<organism evidence="9 10">
    <name type="scientific">Pseudomonas fluorescens</name>
    <dbReference type="NCBI Taxonomy" id="294"/>
    <lineage>
        <taxon>Bacteria</taxon>
        <taxon>Pseudomonadati</taxon>
        <taxon>Pseudomonadota</taxon>
        <taxon>Gammaproteobacteria</taxon>
        <taxon>Pseudomonadales</taxon>
        <taxon>Pseudomonadaceae</taxon>
        <taxon>Pseudomonas</taxon>
    </lineage>
</organism>
<dbReference type="EC" id="3.4.24.70" evidence="9"/>
<dbReference type="AlphaFoldDB" id="A0A0D0SEI5"/>
<dbReference type="Proteomes" id="UP000032210">
    <property type="component" value="Unassembled WGS sequence"/>
</dbReference>
<sequence length="672" mass="75502">MPDTNPLLLPYDWPPFSAIQAHHLVPAIQQIISECRSVTASIIASQAAFPTWDDLVLAVDELEARLDGFVHVLTLLDSVPQGLAWQQASTRSQAMATQYKAELAGNGDLYRLHRQLAASPIAALFSEQRQSALQKKLRKYRVAGLELSPEKQLQLSALNQDIDVFSQAFLDRVKNANDAWRKHILDASVLSGLPDSAQARMASAATAAGLQGWLLTLSEQSFREVMTYADHRGLRKEIMLAYYSRAVNSDPEAIADDNEQVLTALLYSRHQKAQLLGYVNFAQLALVEQMAGTTEQVSAFIHQQIDLARTTFTHEAQQLQNYAAQRAIDVLEPWDHDYFAEKIRQDLAGISQQTVGNYFPFEWVLQRLCAFAKTLFGVDLIEQATVDIWHPDVRVFELREYAVPIGYLFIDPYRRSEAAGFGFTSSLRSHRMTAEGRPKLPMAVLRTQMPAPTTTHPCLMDHLQLRVLLHEFGHCLQHLLTSAPYRTISSIDQLSRDASEFVSQVLEQFCFTPSFLIWLSSHFQTGEPLPDDMATRISRLIHTQTSQETARVLLTGLVDFELHLTFGDGRTPHEVFSQCNAQVGHSQWPADARPLNSFEQLIDYGANAYSYRWSGVLARQAFERFERDGLFNPETGKAFREAFITQGDTGTLLKSLALFRGEGDSCAEHSEA</sequence>
<keyword evidence="6 7" id="KW-0482">Metalloprotease</keyword>
<comment type="similarity">
    <text evidence="1 7">Belongs to the peptidase M3 family.</text>
</comment>
<reference evidence="9 10" key="1">
    <citation type="submission" date="2015-01" db="EMBL/GenBank/DDBJ databases">
        <title>Genome sequence of the beneficial rhizobacterium Pseudomonas fluorescens 2-79.</title>
        <authorList>
            <person name="Thuermer A."/>
            <person name="Daniel R."/>
        </authorList>
    </citation>
    <scope>NUCLEOTIDE SEQUENCE [LARGE SCALE GENOMIC DNA]</scope>
    <source>
        <strain evidence="9 10">2-79</strain>
    </source>
</reference>
<dbReference type="GO" id="GO:0004222">
    <property type="term" value="F:metalloendopeptidase activity"/>
    <property type="evidence" value="ECO:0007669"/>
    <property type="project" value="UniProtKB-EC"/>
</dbReference>
<dbReference type="Gene3D" id="1.10.1370.10">
    <property type="entry name" value="Neurolysin, domain 3"/>
    <property type="match status" value="1"/>
</dbReference>
<evidence type="ECO:0000256" key="7">
    <source>
        <dbReference type="RuleBase" id="RU003435"/>
    </source>
</evidence>
<protein>
    <submittedName>
        <fullName evidence="9">PrlC_2 protein</fullName>
        <ecNumber evidence="9">3.4.24.70</ecNumber>
    </submittedName>
</protein>
<dbReference type="PANTHER" id="PTHR11804">
    <property type="entry name" value="PROTEASE M3 THIMET OLIGOPEPTIDASE-RELATED"/>
    <property type="match status" value="1"/>
</dbReference>
<dbReference type="GO" id="GO:0006508">
    <property type="term" value="P:proteolysis"/>
    <property type="evidence" value="ECO:0007669"/>
    <property type="project" value="UniProtKB-KW"/>
</dbReference>
<gene>
    <name evidence="9" type="primary">prlC_2</name>
    <name evidence="9" type="ORF">PFLU3_38480</name>
</gene>
<evidence type="ECO:0000256" key="4">
    <source>
        <dbReference type="ARBA" id="ARBA00022801"/>
    </source>
</evidence>
<evidence type="ECO:0000256" key="2">
    <source>
        <dbReference type="ARBA" id="ARBA00022670"/>
    </source>
</evidence>
<dbReference type="GO" id="GO:0006518">
    <property type="term" value="P:peptide metabolic process"/>
    <property type="evidence" value="ECO:0007669"/>
    <property type="project" value="TreeGrafter"/>
</dbReference>
<dbReference type="InterPro" id="IPR045090">
    <property type="entry name" value="Pept_M3A_M3B"/>
</dbReference>
<dbReference type="GO" id="GO:0046872">
    <property type="term" value="F:metal ion binding"/>
    <property type="evidence" value="ECO:0007669"/>
    <property type="project" value="UniProtKB-UniRule"/>
</dbReference>
<evidence type="ECO:0000256" key="1">
    <source>
        <dbReference type="ARBA" id="ARBA00006040"/>
    </source>
</evidence>
<evidence type="ECO:0000256" key="5">
    <source>
        <dbReference type="ARBA" id="ARBA00022833"/>
    </source>
</evidence>
<keyword evidence="5 7" id="KW-0862">Zinc</keyword>
<proteinExistence type="inferred from homology"/>
<dbReference type="PANTHER" id="PTHR11804:SF84">
    <property type="entry name" value="SACCHAROLYSIN"/>
    <property type="match status" value="1"/>
</dbReference>